<comment type="caution">
    <text evidence="1">The sequence shown here is derived from an EMBL/GenBank/DDBJ whole genome shotgun (WGS) entry which is preliminary data.</text>
</comment>
<name>A0ABS7SNS3_9BURK</name>
<accession>A0ABS7SNS3</accession>
<keyword evidence="2" id="KW-1185">Reference proteome</keyword>
<dbReference type="SUPFAM" id="SSF48452">
    <property type="entry name" value="TPR-like"/>
    <property type="match status" value="1"/>
</dbReference>
<dbReference type="Proteomes" id="UP000809349">
    <property type="component" value="Unassembled WGS sequence"/>
</dbReference>
<sequence>MNFLKKLFGIDKREPTEGELLWEALEKNPNVEPILERFEASVREHGGEPAGIAALERVARIKGSWRAQLWLGQHAMYAKQPRRAVELFRACLVTVSRPVPLDVLADMSAALGSAGHYRELVELIGPAFDARVHTMHVGSNLMRAHTELRQFDAARAIFDQLYIVRRPQDEKQLKYWRDALANAEVSHGE</sequence>
<evidence type="ECO:0000313" key="2">
    <source>
        <dbReference type="Proteomes" id="UP000809349"/>
    </source>
</evidence>
<evidence type="ECO:0008006" key="3">
    <source>
        <dbReference type="Google" id="ProtNLM"/>
    </source>
</evidence>
<reference evidence="1 2" key="2">
    <citation type="submission" date="2021-08" db="EMBL/GenBank/DDBJ databases">
        <title>Massilia sp. R798.</title>
        <authorList>
            <person name="Baek J.H."/>
            <person name="Jung H.S."/>
            <person name="Kim K.R."/>
            <person name="Jeon C.O."/>
        </authorList>
    </citation>
    <scope>NUCLEOTIDE SEQUENCE [LARGE SCALE GENOMIC DNA]</scope>
    <source>
        <strain evidence="1 2">R798</strain>
    </source>
</reference>
<evidence type="ECO:0000313" key="1">
    <source>
        <dbReference type="EMBL" id="MBZ2207838.1"/>
    </source>
</evidence>
<organism evidence="1 2">
    <name type="scientific">Massilia soli</name>
    <dbReference type="NCBI Taxonomy" id="2792854"/>
    <lineage>
        <taxon>Bacteria</taxon>
        <taxon>Pseudomonadati</taxon>
        <taxon>Pseudomonadota</taxon>
        <taxon>Betaproteobacteria</taxon>
        <taxon>Burkholderiales</taxon>
        <taxon>Oxalobacteraceae</taxon>
        <taxon>Telluria group</taxon>
        <taxon>Massilia</taxon>
    </lineage>
</organism>
<protein>
    <recommendedName>
        <fullName evidence="3">Tetratricopeptide repeat protein</fullName>
    </recommendedName>
</protein>
<dbReference type="RefSeq" id="WP_223468323.1">
    <property type="nucleotide sequence ID" value="NZ_JAFBIL020000004.1"/>
</dbReference>
<proteinExistence type="predicted"/>
<dbReference type="EMBL" id="JAFBIL020000004">
    <property type="protein sequence ID" value="MBZ2207838.1"/>
    <property type="molecule type" value="Genomic_DNA"/>
</dbReference>
<dbReference type="InterPro" id="IPR011990">
    <property type="entry name" value="TPR-like_helical_dom_sf"/>
</dbReference>
<reference evidence="1 2" key="1">
    <citation type="submission" date="2021-01" db="EMBL/GenBank/DDBJ databases">
        <authorList>
            <person name="Ruan W."/>
            <person name="Khan S.A."/>
            <person name="Jeon C.O."/>
        </authorList>
    </citation>
    <scope>NUCLEOTIDE SEQUENCE [LARGE SCALE GENOMIC DNA]</scope>
    <source>
        <strain evidence="1 2">R798</strain>
    </source>
</reference>
<gene>
    <name evidence="1" type="ORF">I4X03_011255</name>
</gene>